<reference evidence="2" key="1">
    <citation type="submission" date="2014-12" db="EMBL/GenBank/DDBJ databases">
        <title>Insight into the proteome of Arion vulgaris.</title>
        <authorList>
            <person name="Aradska J."/>
            <person name="Bulat T."/>
            <person name="Smidak R."/>
            <person name="Sarate P."/>
            <person name="Gangsoo J."/>
            <person name="Sialana F."/>
            <person name="Bilban M."/>
            <person name="Lubec G."/>
        </authorList>
    </citation>
    <scope>NUCLEOTIDE SEQUENCE</scope>
    <source>
        <tissue evidence="2">Skin</tissue>
    </source>
</reference>
<name>A0A0B6ZMH6_9EUPU</name>
<dbReference type="EMBL" id="HACG01022045">
    <property type="protein sequence ID" value="CEK68910.1"/>
    <property type="molecule type" value="Transcribed_RNA"/>
</dbReference>
<evidence type="ECO:0000313" key="2">
    <source>
        <dbReference type="EMBL" id="CEK68910.1"/>
    </source>
</evidence>
<organism evidence="2">
    <name type="scientific">Arion vulgaris</name>
    <dbReference type="NCBI Taxonomy" id="1028688"/>
    <lineage>
        <taxon>Eukaryota</taxon>
        <taxon>Metazoa</taxon>
        <taxon>Spiralia</taxon>
        <taxon>Lophotrochozoa</taxon>
        <taxon>Mollusca</taxon>
        <taxon>Gastropoda</taxon>
        <taxon>Heterobranchia</taxon>
        <taxon>Euthyneura</taxon>
        <taxon>Panpulmonata</taxon>
        <taxon>Eupulmonata</taxon>
        <taxon>Stylommatophora</taxon>
        <taxon>Helicina</taxon>
        <taxon>Arionoidea</taxon>
        <taxon>Arionidae</taxon>
        <taxon>Arion</taxon>
    </lineage>
</organism>
<accession>A0A0B6ZMH6</accession>
<feature type="non-terminal residue" evidence="2">
    <location>
        <position position="124"/>
    </location>
</feature>
<feature type="region of interest" description="Disordered" evidence="1">
    <location>
        <begin position="19"/>
        <end position="110"/>
    </location>
</feature>
<feature type="compositionally biased region" description="Basic residues" evidence="1">
    <location>
        <begin position="71"/>
        <end position="80"/>
    </location>
</feature>
<feature type="non-terminal residue" evidence="2">
    <location>
        <position position="1"/>
    </location>
</feature>
<proteinExistence type="predicted"/>
<feature type="compositionally biased region" description="Low complexity" evidence="1">
    <location>
        <begin position="81"/>
        <end position="98"/>
    </location>
</feature>
<sequence>ENLDRDTDLKILNAFNTKESAPPYDTFRRESAATSESDDTIKVKPTSHNAHRIGEVMRTTGATSDDEIRQQQRRRKKRQRQNSLKSNTTTTESTGTTNFSIPPTMEDTNAVAWDVFRSVSRKGE</sequence>
<evidence type="ECO:0000256" key="1">
    <source>
        <dbReference type="SAM" id="MobiDB-lite"/>
    </source>
</evidence>
<dbReference type="AlphaFoldDB" id="A0A0B6ZMH6"/>
<protein>
    <submittedName>
        <fullName evidence="2">Uncharacterized protein</fullName>
    </submittedName>
</protein>
<gene>
    <name evidence="2" type="primary">ORF68212</name>
</gene>